<reference evidence="2 3" key="2">
    <citation type="submission" date="2018-10" db="EMBL/GenBank/DDBJ databases">
        <authorList>
            <consortium name="Pathogen Informatics"/>
        </authorList>
    </citation>
    <scope>NUCLEOTIDE SEQUENCE [LARGE SCALE GENOMIC DNA]</scope>
</reference>
<keyword evidence="1" id="KW-0812">Transmembrane</keyword>
<keyword evidence="1" id="KW-1133">Transmembrane helix</keyword>
<keyword evidence="3" id="KW-1185">Reference proteome</keyword>
<accession>A0A0N4VCN8</accession>
<feature type="transmembrane region" description="Helical" evidence="1">
    <location>
        <begin position="39"/>
        <end position="58"/>
    </location>
</feature>
<evidence type="ECO:0000313" key="3">
    <source>
        <dbReference type="Proteomes" id="UP000274131"/>
    </source>
</evidence>
<reference evidence="4" key="1">
    <citation type="submission" date="2017-02" db="UniProtKB">
        <authorList>
            <consortium name="WormBaseParasite"/>
        </authorList>
    </citation>
    <scope>IDENTIFICATION</scope>
</reference>
<proteinExistence type="predicted"/>
<gene>
    <name evidence="2" type="ORF">EVEC_LOCUS7822</name>
</gene>
<evidence type="ECO:0000256" key="1">
    <source>
        <dbReference type="SAM" id="Phobius"/>
    </source>
</evidence>
<dbReference type="Proteomes" id="UP000274131">
    <property type="component" value="Unassembled WGS sequence"/>
</dbReference>
<keyword evidence="1" id="KW-0472">Membrane</keyword>
<dbReference type="AlphaFoldDB" id="A0A0N4VCN8"/>
<dbReference type="WBParaSite" id="EVEC_0000833801-mRNA-1">
    <property type="protein sequence ID" value="EVEC_0000833801-mRNA-1"/>
    <property type="gene ID" value="EVEC_0000833801"/>
</dbReference>
<protein>
    <submittedName>
        <fullName evidence="2 4">Uncharacterized protein</fullName>
    </submittedName>
</protein>
<dbReference type="EMBL" id="UXUI01009108">
    <property type="protein sequence ID" value="VDD93071.1"/>
    <property type="molecule type" value="Genomic_DNA"/>
</dbReference>
<evidence type="ECO:0000313" key="4">
    <source>
        <dbReference type="WBParaSite" id="EVEC_0000833801-mRNA-1"/>
    </source>
</evidence>
<organism evidence="4">
    <name type="scientific">Enterobius vermicularis</name>
    <name type="common">Human pinworm</name>
    <dbReference type="NCBI Taxonomy" id="51028"/>
    <lineage>
        <taxon>Eukaryota</taxon>
        <taxon>Metazoa</taxon>
        <taxon>Ecdysozoa</taxon>
        <taxon>Nematoda</taxon>
        <taxon>Chromadorea</taxon>
        <taxon>Rhabditida</taxon>
        <taxon>Spirurina</taxon>
        <taxon>Oxyuridomorpha</taxon>
        <taxon>Oxyuroidea</taxon>
        <taxon>Oxyuridae</taxon>
        <taxon>Enterobius</taxon>
    </lineage>
</organism>
<evidence type="ECO:0000313" key="2">
    <source>
        <dbReference type="EMBL" id="VDD93071.1"/>
    </source>
</evidence>
<name>A0A0N4VCN8_ENTVE</name>
<sequence length="67" mass="7333">MGGGKMRKDTYLCHLICNDDDDNDGDSGDGDNDDATVDMATMILLIADTTLMTVITMMRTTMITVIR</sequence>